<keyword evidence="1" id="KW-1133">Transmembrane helix</keyword>
<protein>
    <submittedName>
        <fullName evidence="2">Sporulation protein</fullName>
    </submittedName>
</protein>
<name>A0A6N9Q067_9BACL</name>
<gene>
    <name evidence="2" type="ORF">ERL59_04810</name>
</gene>
<dbReference type="EMBL" id="SIJB01000012">
    <property type="protein sequence ID" value="NBI28275.1"/>
    <property type="molecule type" value="Genomic_DNA"/>
</dbReference>
<proteinExistence type="predicted"/>
<dbReference type="OrthoDB" id="2381692at2"/>
<keyword evidence="1" id="KW-0472">Membrane</keyword>
<dbReference type="AlphaFoldDB" id="A0A6N9Q067"/>
<feature type="transmembrane region" description="Helical" evidence="1">
    <location>
        <begin position="12"/>
        <end position="34"/>
    </location>
</feature>
<sequence length="110" mass="11497">MGNLLTKMITDYMIAFGVVLGASLLAGIAATLTLQPPSFTMQEVAKNVKIWAVVVAIGGTIDPLRLIESNVVDGHLSPAIKQILQIISAFIGAQSGTTLMLWLSNGGNSS</sequence>
<dbReference type="InterPro" id="IPR025689">
    <property type="entry name" value="Spore_YtrH"/>
</dbReference>
<evidence type="ECO:0000256" key="1">
    <source>
        <dbReference type="SAM" id="Phobius"/>
    </source>
</evidence>
<comment type="caution">
    <text evidence="2">The sequence shown here is derived from an EMBL/GenBank/DDBJ whole genome shotgun (WGS) entry which is preliminary data.</text>
</comment>
<organism evidence="2 3">
    <name type="scientific">Chengkuizengella marina</name>
    <dbReference type="NCBI Taxonomy" id="2507566"/>
    <lineage>
        <taxon>Bacteria</taxon>
        <taxon>Bacillati</taxon>
        <taxon>Bacillota</taxon>
        <taxon>Bacilli</taxon>
        <taxon>Bacillales</taxon>
        <taxon>Paenibacillaceae</taxon>
        <taxon>Chengkuizengella</taxon>
    </lineage>
</organism>
<dbReference type="Proteomes" id="UP000448943">
    <property type="component" value="Unassembled WGS sequence"/>
</dbReference>
<keyword evidence="3" id="KW-1185">Reference proteome</keyword>
<evidence type="ECO:0000313" key="3">
    <source>
        <dbReference type="Proteomes" id="UP000448943"/>
    </source>
</evidence>
<evidence type="ECO:0000313" key="2">
    <source>
        <dbReference type="EMBL" id="NBI28275.1"/>
    </source>
</evidence>
<dbReference type="Pfam" id="PF14034">
    <property type="entry name" value="Spore_YtrH"/>
    <property type="match status" value="1"/>
</dbReference>
<keyword evidence="1" id="KW-0812">Transmembrane</keyword>
<feature type="transmembrane region" description="Helical" evidence="1">
    <location>
        <begin position="83"/>
        <end position="103"/>
    </location>
</feature>
<accession>A0A6N9Q067</accession>
<dbReference type="RefSeq" id="WP_160645056.1">
    <property type="nucleotide sequence ID" value="NZ_SIJB01000012.1"/>
</dbReference>
<reference evidence="2 3" key="1">
    <citation type="submission" date="2019-01" db="EMBL/GenBank/DDBJ databases">
        <title>Chengkuizengella sp. nov., isolated from deep-sea sediment of East Pacific Ocean.</title>
        <authorList>
            <person name="Yang J."/>
            <person name="Lai Q."/>
            <person name="Shao Z."/>
        </authorList>
    </citation>
    <scope>NUCLEOTIDE SEQUENCE [LARGE SCALE GENOMIC DNA]</scope>
    <source>
        <strain evidence="2 3">YPA3-1-1</strain>
    </source>
</reference>